<dbReference type="GO" id="GO:0004497">
    <property type="term" value="F:monooxygenase activity"/>
    <property type="evidence" value="ECO:0007669"/>
    <property type="project" value="UniProtKB-KW"/>
</dbReference>
<protein>
    <submittedName>
        <fullName evidence="7">Unannotated protein</fullName>
    </submittedName>
</protein>
<evidence type="ECO:0000256" key="2">
    <source>
        <dbReference type="ARBA" id="ARBA00023033"/>
    </source>
</evidence>
<accession>A0A6J7GN90</accession>
<dbReference type="AlphaFoldDB" id="A0A6J7GN90"/>
<dbReference type="GO" id="GO:0016705">
    <property type="term" value="F:oxidoreductase activity, acting on paired donors, with incorporation or reduction of molecular oxygen"/>
    <property type="evidence" value="ECO:0007669"/>
    <property type="project" value="InterPro"/>
</dbReference>
<dbReference type="PANTHER" id="PTHR30137:SF8">
    <property type="entry name" value="BLR5498 PROTEIN"/>
    <property type="match status" value="1"/>
</dbReference>
<organism evidence="7">
    <name type="scientific">freshwater metagenome</name>
    <dbReference type="NCBI Taxonomy" id="449393"/>
    <lineage>
        <taxon>unclassified sequences</taxon>
        <taxon>metagenomes</taxon>
        <taxon>ecological metagenomes</taxon>
    </lineage>
</organism>
<reference evidence="7" key="1">
    <citation type="submission" date="2020-05" db="EMBL/GenBank/DDBJ databases">
        <authorList>
            <person name="Chiriac C."/>
            <person name="Salcher M."/>
            <person name="Ghai R."/>
            <person name="Kavagutti S V."/>
        </authorList>
    </citation>
    <scope>NUCLEOTIDE SEQUENCE</scope>
</reference>
<keyword evidence="1" id="KW-0560">Oxidoreductase</keyword>
<name>A0A6J7GN90_9ZZZZ</name>
<evidence type="ECO:0000259" key="4">
    <source>
        <dbReference type="Pfam" id="PF00296"/>
    </source>
</evidence>
<evidence type="ECO:0000256" key="1">
    <source>
        <dbReference type="ARBA" id="ARBA00023002"/>
    </source>
</evidence>
<dbReference type="InterPro" id="IPR011251">
    <property type="entry name" value="Luciferase-like_dom"/>
</dbReference>
<dbReference type="EMBL" id="CAFBMH010000040">
    <property type="protein sequence ID" value="CAB4908138.1"/>
    <property type="molecule type" value="Genomic_DNA"/>
</dbReference>
<sequence>MLPMEFGVFTNMYHPKHWRDGAVRSEHQTLRNELEYIKIADRNGFKYSWSAEHHFLDEYSHLSASESFMGYALAATERIHIGSAIMNITAPVNHPARIAERVAMLDHLGDGRFEFGTGRGSSSTEVYGFGIESMDKTRELYDESLPQVVRMWAEDDYSYEGKSFSMPTRRVLPKPYTNPHPPIWVAAGSPATFEKAARLGIGVLCFTLGTPDTLAPLIEIYKKNIDKAEPVGGYVNNNIMVTGDMLCLADGDRARLLYTQNRMSYHTALVFKYLDSFPRPDGFPVWPDLPPDPTVDELRAGTNAAASCVGNPDEIARTVQKFIDVGADQLTFSSTVCDYDMDTIRESYELFGKEIIPKFDTDPVHSTTRQREAQVGASYGTR</sequence>
<dbReference type="EMBL" id="CAFBOS010000076">
    <property type="protein sequence ID" value="CAB4996915.1"/>
    <property type="molecule type" value="Genomic_DNA"/>
</dbReference>
<dbReference type="Pfam" id="PF00296">
    <property type="entry name" value="Bac_luciferase"/>
    <property type="match status" value="1"/>
</dbReference>
<evidence type="ECO:0000313" key="7">
    <source>
        <dbReference type="EMBL" id="CAB4908138.1"/>
    </source>
</evidence>
<dbReference type="SUPFAM" id="SSF51679">
    <property type="entry name" value="Bacterial luciferase-like"/>
    <property type="match status" value="1"/>
</dbReference>
<dbReference type="EMBL" id="CAFABA010000008">
    <property type="protein sequence ID" value="CAB4815922.1"/>
    <property type="molecule type" value="Genomic_DNA"/>
</dbReference>
<proteinExistence type="predicted"/>
<gene>
    <name evidence="5" type="ORF">UFOPK2754_01615</name>
    <name evidence="6" type="ORF">UFOPK3139_00351</name>
    <name evidence="7" type="ORF">UFOPK3543_01296</name>
    <name evidence="8" type="ORF">UFOPK3967_01391</name>
</gene>
<feature type="domain" description="Luciferase-like" evidence="4">
    <location>
        <begin position="4"/>
        <end position="329"/>
    </location>
</feature>
<evidence type="ECO:0000256" key="3">
    <source>
        <dbReference type="SAM" id="MobiDB-lite"/>
    </source>
</evidence>
<dbReference type="Gene3D" id="3.20.20.30">
    <property type="entry name" value="Luciferase-like domain"/>
    <property type="match status" value="1"/>
</dbReference>
<evidence type="ECO:0000313" key="6">
    <source>
        <dbReference type="EMBL" id="CAB4815922.1"/>
    </source>
</evidence>
<feature type="region of interest" description="Disordered" evidence="3">
    <location>
        <begin position="362"/>
        <end position="382"/>
    </location>
</feature>
<dbReference type="InterPro" id="IPR036661">
    <property type="entry name" value="Luciferase-like_sf"/>
</dbReference>
<evidence type="ECO:0000313" key="5">
    <source>
        <dbReference type="EMBL" id="CAB4747685.1"/>
    </source>
</evidence>
<evidence type="ECO:0000313" key="8">
    <source>
        <dbReference type="EMBL" id="CAB4996915.1"/>
    </source>
</evidence>
<dbReference type="InterPro" id="IPR050766">
    <property type="entry name" value="Bact_Lucif_Oxidored"/>
</dbReference>
<keyword evidence="2" id="KW-0503">Monooxygenase</keyword>
<dbReference type="GO" id="GO:0005829">
    <property type="term" value="C:cytosol"/>
    <property type="evidence" value="ECO:0007669"/>
    <property type="project" value="TreeGrafter"/>
</dbReference>
<dbReference type="PANTHER" id="PTHR30137">
    <property type="entry name" value="LUCIFERASE-LIKE MONOOXYGENASE"/>
    <property type="match status" value="1"/>
</dbReference>
<dbReference type="EMBL" id="CAEZYR010000055">
    <property type="protein sequence ID" value="CAB4747685.1"/>
    <property type="molecule type" value="Genomic_DNA"/>
</dbReference>